<feature type="non-terminal residue" evidence="1">
    <location>
        <position position="1"/>
    </location>
</feature>
<reference evidence="1" key="1">
    <citation type="journal article" date="2019" name="Environ. Microbiol.">
        <title>Fungal ecological strategies reflected in gene transcription - a case study of two litter decomposers.</title>
        <authorList>
            <person name="Barbi F."/>
            <person name="Kohler A."/>
            <person name="Barry K."/>
            <person name="Baskaran P."/>
            <person name="Daum C."/>
            <person name="Fauchery L."/>
            <person name="Ihrmark K."/>
            <person name="Kuo A."/>
            <person name="LaButti K."/>
            <person name="Lipzen A."/>
            <person name="Morin E."/>
            <person name="Grigoriev I.V."/>
            <person name="Henrissat B."/>
            <person name="Lindahl B."/>
            <person name="Martin F."/>
        </authorList>
    </citation>
    <scope>NUCLEOTIDE SEQUENCE</scope>
    <source>
        <strain evidence="1">JB14</strain>
    </source>
</reference>
<dbReference type="Proteomes" id="UP000799118">
    <property type="component" value="Unassembled WGS sequence"/>
</dbReference>
<dbReference type="OrthoDB" id="412006at2759"/>
<evidence type="ECO:0000313" key="1">
    <source>
        <dbReference type="EMBL" id="KAE9391271.1"/>
    </source>
</evidence>
<keyword evidence="2" id="KW-1185">Reference proteome</keyword>
<proteinExistence type="predicted"/>
<dbReference type="AlphaFoldDB" id="A0A6A4GZP1"/>
<gene>
    <name evidence="1" type="ORF">BT96DRAFT_768596</name>
</gene>
<accession>A0A6A4GZP1</accession>
<sequence length="131" mass="14660">PINTVYPAPAWSFAPPTNRQIYNVFRKMKSGKATRPGTFPNDLYKANNTILTPHLAPIYRVTFTQTIYPDDWATNETIIARKPGKSDYRIPGSHRPLVLSHGHARGLNGYVADEVTRNAEILGLIPARQFG</sequence>
<organism evidence="1 2">
    <name type="scientific">Gymnopus androsaceus JB14</name>
    <dbReference type="NCBI Taxonomy" id="1447944"/>
    <lineage>
        <taxon>Eukaryota</taxon>
        <taxon>Fungi</taxon>
        <taxon>Dikarya</taxon>
        <taxon>Basidiomycota</taxon>
        <taxon>Agaricomycotina</taxon>
        <taxon>Agaricomycetes</taxon>
        <taxon>Agaricomycetidae</taxon>
        <taxon>Agaricales</taxon>
        <taxon>Marasmiineae</taxon>
        <taxon>Omphalotaceae</taxon>
        <taxon>Gymnopus</taxon>
    </lineage>
</organism>
<feature type="non-terminal residue" evidence="1">
    <location>
        <position position="131"/>
    </location>
</feature>
<evidence type="ECO:0000313" key="2">
    <source>
        <dbReference type="Proteomes" id="UP000799118"/>
    </source>
</evidence>
<name>A0A6A4GZP1_9AGAR</name>
<protein>
    <submittedName>
        <fullName evidence="1">Uncharacterized protein</fullName>
    </submittedName>
</protein>
<dbReference type="EMBL" id="ML769630">
    <property type="protein sequence ID" value="KAE9391271.1"/>
    <property type="molecule type" value="Genomic_DNA"/>
</dbReference>